<evidence type="ECO:0000313" key="5">
    <source>
        <dbReference type="EMBL" id="BAY55805.1"/>
    </source>
</evidence>
<dbReference type="PANTHER" id="PTHR30349">
    <property type="entry name" value="PHAGE INTEGRASE-RELATED"/>
    <property type="match status" value="1"/>
</dbReference>
<dbReference type="InterPro" id="IPR002104">
    <property type="entry name" value="Integrase_catalytic"/>
</dbReference>
<evidence type="ECO:0000259" key="4">
    <source>
        <dbReference type="PROSITE" id="PS51898"/>
    </source>
</evidence>
<dbReference type="CDD" id="cd01189">
    <property type="entry name" value="INT_ICEBs1_C_like"/>
    <property type="match status" value="1"/>
</dbReference>
<keyword evidence="6" id="KW-1185">Reference proteome</keyword>
<dbReference type="Pfam" id="PF12167">
    <property type="entry name" value="Arm-DNA-bind_2"/>
    <property type="match status" value="1"/>
</dbReference>
<keyword evidence="2" id="KW-0238">DNA-binding</keyword>
<dbReference type="GO" id="GO:0006310">
    <property type="term" value="P:DNA recombination"/>
    <property type="evidence" value="ECO:0007669"/>
    <property type="project" value="UniProtKB-KW"/>
</dbReference>
<evidence type="ECO:0000256" key="3">
    <source>
        <dbReference type="ARBA" id="ARBA00023172"/>
    </source>
</evidence>
<dbReference type="InterPro" id="IPR013762">
    <property type="entry name" value="Integrase-like_cat_sf"/>
</dbReference>
<dbReference type="AlphaFoldDB" id="A0A1Z4JG97"/>
<dbReference type="Pfam" id="PF00589">
    <property type="entry name" value="Phage_integrase"/>
    <property type="match status" value="1"/>
</dbReference>
<name>A0A1Z4JG97_LEPBY</name>
<evidence type="ECO:0000256" key="1">
    <source>
        <dbReference type="ARBA" id="ARBA00008857"/>
    </source>
</evidence>
<dbReference type="Gene3D" id="1.10.443.10">
    <property type="entry name" value="Intergrase catalytic core"/>
    <property type="match status" value="1"/>
</dbReference>
<dbReference type="InterPro" id="IPR011010">
    <property type="entry name" value="DNA_brk_join_enz"/>
</dbReference>
<proteinExistence type="inferred from homology"/>
<organism evidence="5 6">
    <name type="scientific">Leptolyngbya boryana NIES-2135</name>
    <dbReference type="NCBI Taxonomy" id="1973484"/>
    <lineage>
        <taxon>Bacteria</taxon>
        <taxon>Bacillati</taxon>
        <taxon>Cyanobacteriota</taxon>
        <taxon>Cyanophyceae</taxon>
        <taxon>Leptolyngbyales</taxon>
        <taxon>Leptolyngbyaceae</taxon>
        <taxon>Leptolyngbya group</taxon>
        <taxon>Leptolyngbya</taxon>
    </lineage>
</organism>
<dbReference type="Gene3D" id="1.10.150.130">
    <property type="match status" value="1"/>
</dbReference>
<dbReference type="GO" id="GO:0003677">
    <property type="term" value="F:DNA binding"/>
    <property type="evidence" value="ECO:0007669"/>
    <property type="project" value="UniProtKB-KW"/>
</dbReference>
<evidence type="ECO:0000256" key="2">
    <source>
        <dbReference type="ARBA" id="ARBA00023125"/>
    </source>
</evidence>
<accession>A0A1Z4JG97</accession>
<dbReference type="InterPro" id="IPR022000">
    <property type="entry name" value="Min27-like_integrase_DNA_bind"/>
</dbReference>
<dbReference type="Pfam" id="PF13102">
    <property type="entry name" value="Phage_int_SAM_5"/>
    <property type="match status" value="1"/>
</dbReference>
<feature type="domain" description="Tyr recombinase" evidence="4">
    <location>
        <begin position="182"/>
        <end position="369"/>
    </location>
</feature>
<dbReference type="InterPro" id="IPR010998">
    <property type="entry name" value="Integrase_recombinase_N"/>
</dbReference>
<protein>
    <submittedName>
        <fullName evidence="5">Integrase family protein</fullName>
    </submittedName>
</protein>
<gene>
    <name evidence="5" type="ORF">NIES2135_26290</name>
</gene>
<dbReference type="Proteomes" id="UP000217895">
    <property type="component" value="Chromosome"/>
</dbReference>
<dbReference type="SUPFAM" id="SSF56349">
    <property type="entry name" value="DNA breaking-rejoining enzymes"/>
    <property type="match status" value="1"/>
</dbReference>
<dbReference type="PROSITE" id="PS51898">
    <property type="entry name" value="TYR_RECOMBINASE"/>
    <property type="match status" value="1"/>
</dbReference>
<keyword evidence="3" id="KW-0233">DNA recombination</keyword>
<dbReference type="PANTHER" id="PTHR30349:SF41">
    <property type="entry name" value="INTEGRASE_RECOMBINASE PROTEIN MJ0367-RELATED"/>
    <property type="match status" value="1"/>
</dbReference>
<sequence>MPKIESFKGNLRLRWSYQAKRYCLTLGLADSSRNRLIAQMKADEIDRDIAYGQFDPTLVKYKPSLEARHLLKVVDLFEKFIKAKSREICSQSLIKYRATLGYLQQFFREQQAKTVTAEKADQFRQWLSERILPNTKRPMSANTLKERVTLVSACWDWAIEENLLDKNPWKKICKGIKPGKTPPPNPFTVDEVKAIIAGFRADRYYSFYADYVEFMFGTGCRPGEAIALRWKHVNEDCSSVWIGEAYYRGILKTTKTGASGHIPLSKSLQQLLQRRKAVGVSPDNLVFPRSSGGYLSDRDFRQRAWTKVLEKLDIPYRKPYGTRPTLISYWLSQGEDPTVVAKLTRTSVKMIYEHYAGVIKTNVRLPEIS</sequence>
<dbReference type="InterPro" id="IPR050090">
    <property type="entry name" value="Tyrosine_recombinase_XerCD"/>
</dbReference>
<reference evidence="5 6" key="1">
    <citation type="submission" date="2017-06" db="EMBL/GenBank/DDBJ databases">
        <title>Genome sequencing of cyanobaciteial culture collection at National Institute for Environmental Studies (NIES).</title>
        <authorList>
            <person name="Hirose Y."/>
            <person name="Shimura Y."/>
            <person name="Fujisawa T."/>
            <person name="Nakamura Y."/>
            <person name="Kawachi M."/>
        </authorList>
    </citation>
    <scope>NUCLEOTIDE SEQUENCE [LARGE SCALE GENOMIC DNA]</scope>
    <source>
        <strain evidence="5 6">NIES-2135</strain>
    </source>
</reference>
<comment type="similarity">
    <text evidence="1">Belongs to the 'phage' integrase family.</text>
</comment>
<dbReference type="GO" id="GO:0015074">
    <property type="term" value="P:DNA integration"/>
    <property type="evidence" value="ECO:0007669"/>
    <property type="project" value="InterPro"/>
</dbReference>
<dbReference type="InterPro" id="IPR025269">
    <property type="entry name" value="SAM-like_dom"/>
</dbReference>
<evidence type="ECO:0000313" key="6">
    <source>
        <dbReference type="Proteomes" id="UP000217895"/>
    </source>
</evidence>
<dbReference type="EMBL" id="AP018203">
    <property type="protein sequence ID" value="BAY55805.1"/>
    <property type="molecule type" value="Genomic_DNA"/>
</dbReference>